<keyword evidence="3" id="KW-1185">Reference proteome</keyword>
<protein>
    <recommendedName>
        <fullName evidence="1">DUF7730 domain-containing protein</fullName>
    </recommendedName>
</protein>
<comment type="caution">
    <text evidence="2">The sequence shown here is derived from an EMBL/GenBank/DDBJ whole genome shotgun (WGS) entry which is preliminary data.</text>
</comment>
<organism evidence="2 3">
    <name type="scientific">Alectoria fallacina</name>
    <dbReference type="NCBI Taxonomy" id="1903189"/>
    <lineage>
        <taxon>Eukaryota</taxon>
        <taxon>Fungi</taxon>
        <taxon>Dikarya</taxon>
        <taxon>Ascomycota</taxon>
        <taxon>Pezizomycotina</taxon>
        <taxon>Lecanoromycetes</taxon>
        <taxon>OSLEUM clade</taxon>
        <taxon>Lecanoromycetidae</taxon>
        <taxon>Lecanorales</taxon>
        <taxon>Lecanorineae</taxon>
        <taxon>Parmeliaceae</taxon>
        <taxon>Alectoria</taxon>
    </lineage>
</organism>
<sequence length="252" mass="29201">MAAPETPIAFMLPTTQAITISNASSPLLRLPQELKDRIYHFVYGGFYLHIQKRQKDPRICLVARKTTTPHSDAIHFNDGMVERLPVASLGTCRQMYHDARNVLYSVNTFSSYDRSLIFPFLKHLKDVIHRNLAVRSIHLDVFVRDTADERKSNHTFCALAENLKNLRDIHIDVAEHIWNRWYVPTRRHSPAYTTRPFLQGLLELKKLPLKRVELVVAETIWDGQGRGSEYVWTTAQKQEWAQKMRRAILGLG</sequence>
<dbReference type="EMBL" id="CAJPDR010000085">
    <property type="protein sequence ID" value="CAF9915814.1"/>
    <property type="molecule type" value="Genomic_DNA"/>
</dbReference>
<reference evidence="2" key="1">
    <citation type="submission" date="2021-03" db="EMBL/GenBank/DDBJ databases">
        <authorList>
            <person name="Tagirdzhanova G."/>
        </authorList>
    </citation>
    <scope>NUCLEOTIDE SEQUENCE</scope>
</reference>
<evidence type="ECO:0000313" key="3">
    <source>
        <dbReference type="Proteomes" id="UP000664203"/>
    </source>
</evidence>
<evidence type="ECO:0000259" key="1">
    <source>
        <dbReference type="Pfam" id="PF24864"/>
    </source>
</evidence>
<dbReference type="PANTHER" id="PTHR38790:SF4">
    <property type="entry name" value="2EXR DOMAIN-CONTAINING PROTEIN"/>
    <property type="match status" value="1"/>
</dbReference>
<proteinExistence type="predicted"/>
<dbReference type="AlphaFoldDB" id="A0A8H3F0D9"/>
<feature type="domain" description="DUF7730" evidence="1">
    <location>
        <begin position="23"/>
        <end position="178"/>
    </location>
</feature>
<dbReference type="PANTHER" id="PTHR38790">
    <property type="entry name" value="2EXR DOMAIN-CONTAINING PROTEIN-RELATED"/>
    <property type="match status" value="1"/>
</dbReference>
<dbReference type="Proteomes" id="UP000664203">
    <property type="component" value="Unassembled WGS sequence"/>
</dbReference>
<name>A0A8H3F0D9_9LECA</name>
<dbReference type="Pfam" id="PF24864">
    <property type="entry name" value="DUF7730"/>
    <property type="match status" value="1"/>
</dbReference>
<dbReference type="InterPro" id="IPR056632">
    <property type="entry name" value="DUF7730"/>
</dbReference>
<accession>A0A8H3F0D9</accession>
<evidence type="ECO:0000313" key="2">
    <source>
        <dbReference type="EMBL" id="CAF9915814.1"/>
    </source>
</evidence>
<gene>
    <name evidence="2" type="ORF">ALECFALPRED_010334</name>
</gene>
<dbReference type="OrthoDB" id="5413827at2759"/>